<feature type="chain" id="PRO_5017233299" evidence="2">
    <location>
        <begin position="24"/>
        <end position="442"/>
    </location>
</feature>
<feature type="compositionally biased region" description="Acidic residues" evidence="1">
    <location>
        <begin position="424"/>
        <end position="435"/>
    </location>
</feature>
<organism evidence="3 4">
    <name type="scientific">Parashewanella spongiae</name>
    <dbReference type="NCBI Taxonomy" id="342950"/>
    <lineage>
        <taxon>Bacteria</taxon>
        <taxon>Pseudomonadati</taxon>
        <taxon>Pseudomonadota</taxon>
        <taxon>Gammaproteobacteria</taxon>
        <taxon>Alteromonadales</taxon>
        <taxon>Shewanellaceae</taxon>
        <taxon>Parashewanella</taxon>
    </lineage>
</organism>
<accession>A0A3A6TPK0</accession>
<dbReference type="NCBIfam" id="TIGR03503">
    <property type="entry name" value="TIGR03503 family protein"/>
    <property type="match status" value="1"/>
</dbReference>
<name>A0A3A6TPK0_9GAMM</name>
<evidence type="ECO:0000256" key="2">
    <source>
        <dbReference type="SAM" id="SignalP"/>
    </source>
</evidence>
<reference evidence="3 4" key="1">
    <citation type="submission" date="2018-09" db="EMBL/GenBank/DDBJ databases">
        <title>Phylogeny of the Shewanellaceae, and recommendation for two new genera, Pseudoshewanella and Parashewanella.</title>
        <authorList>
            <person name="Wang G."/>
        </authorList>
    </citation>
    <scope>NUCLEOTIDE SEQUENCE [LARGE SCALE GENOMIC DNA]</scope>
    <source>
        <strain evidence="3 4">KCTC 22492</strain>
    </source>
</reference>
<keyword evidence="2" id="KW-0732">Signal</keyword>
<dbReference type="InterPro" id="IPR020010">
    <property type="entry name" value="CHP03503"/>
</dbReference>
<dbReference type="Proteomes" id="UP000273022">
    <property type="component" value="Unassembled WGS sequence"/>
</dbReference>
<evidence type="ECO:0000313" key="4">
    <source>
        <dbReference type="Proteomes" id="UP000273022"/>
    </source>
</evidence>
<feature type="signal peptide" evidence="2">
    <location>
        <begin position="1"/>
        <end position="23"/>
    </location>
</feature>
<dbReference type="AlphaFoldDB" id="A0A3A6TPK0"/>
<feature type="region of interest" description="Disordered" evidence="1">
    <location>
        <begin position="423"/>
        <end position="442"/>
    </location>
</feature>
<sequence length="442" mass="49944">MMKNCVKSIILSLVLMLSLSTNADVQSFKFAGELKNRFRIDHMVSHITLFVQREYGSPPVIVVLPDGTKWYSSRHPEDVKWVDGMTGDIIYIPNPVPGPWQLLGRVVEGSNINKVSSLNIELAPFPQPIFQGEKLKVTAHFNSDGNIMRLPGLDYLVDWTARLKRVDTSTTPTSRSTVRHIGTYKDDGKLLDEYPDDGVFTSNFNLDVDAGEYIFSVKAKNEVFERTVSTPIHLTENPIKINLVPPFDIKTGNYRLEIFTDPERVKLEDTHIEYELFGPNGFKDKIYLNDIFISEMDISLPKVNSFGNYLLKGQAVTTTAEGREIILSLPETSFHLKEPEIKGPTEAELAIQAAKKAILDEELAQKKIVAWTISINLFLLIASLGGFIYWRKRQVMIKAMKVAQQNIIDEAVREDETDHTLQAEDIDLTMPDDESSDKPNRA</sequence>
<evidence type="ECO:0000256" key="1">
    <source>
        <dbReference type="SAM" id="MobiDB-lite"/>
    </source>
</evidence>
<dbReference type="EMBL" id="QYYH01000072">
    <property type="protein sequence ID" value="RJY12956.1"/>
    <property type="molecule type" value="Genomic_DNA"/>
</dbReference>
<gene>
    <name evidence="3" type="ORF">D5R81_12155</name>
</gene>
<proteinExistence type="predicted"/>
<protein>
    <submittedName>
        <fullName evidence="3">TIGR03503 family protein</fullName>
    </submittedName>
</protein>
<dbReference type="RefSeq" id="WP_121853906.1">
    <property type="nucleotide sequence ID" value="NZ_CP037952.1"/>
</dbReference>
<dbReference type="OrthoDB" id="798937at2"/>
<keyword evidence="4" id="KW-1185">Reference proteome</keyword>
<comment type="caution">
    <text evidence="3">The sequence shown here is derived from an EMBL/GenBank/DDBJ whole genome shotgun (WGS) entry which is preliminary data.</text>
</comment>
<evidence type="ECO:0000313" key="3">
    <source>
        <dbReference type="EMBL" id="RJY12956.1"/>
    </source>
</evidence>